<organism evidence="2">
    <name type="scientific">Haptolina ericina</name>
    <dbReference type="NCBI Taxonomy" id="156174"/>
    <lineage>
        <taxon>Eukaryota</taxon>
        <taxon>Haptista</taxon>
        <taxon>Haptophyta</taxon>
        <taxon>Prymnesiophyceae</taxon>
        <taxon>Prymnesiales</taxon>
        <taxon>Prymnesiaceae</taxon>
        <taxon>Haptolina</taxon>
    </lineage>
</organism>
<dbReference type="PANTHER" id="PTHR33390">
    <property type="entry name" value="STRESS UP-REGULATED NOD 19 PROTEIN"/>
    <property type="match status" value="1"/>
</dbReference>
<dbReference type="EMBL" id="HBHX01058115">
    <property type="protein sequence ID" value="CAE0138102.1"/>
    <property type="molecule type" value="Transcribed_RNA"/>
</dbReference>
<accession>A0A6T9LG12</accession>
<dbReference type="PANTHER" id="PTHR33390:SF1">
    <property type="entry name" value="STRESS UP-REGULATED NOD 19 PROTEIN"/>
    <property type="match status" value="1"/>
</dbReference>
<reference evidence="2" key="1">
    <citation type="submission" date="2021-01" db="EMBL/GenBank/DDBJ databases">
        <authorList>
            <person name="Corre E."/>
            <person name="Pelletier E."/>
            <person name="Niang G."/>
            <person name="Scheremetjew M."/>
            <person name="Finn R."/>
            <person name="Kale V."/>
            <person name="Holt S."/>
            <person name="Cochrane G."/>
            <person name="Meng A."/>
            <person name="Brown T."/>
            <person name="Cohen L."/>
        </authorList>
    </citation>
    <scope>NUCLEOTIDE SEQUENCE</scope>
    <source>
        <strain evidence="2">CCMP281</strain>
    </source>
</reference>
<name>A0A6T9LG12_9EUKA</name>
<evidence type="ECO:0000313" key="2">
    <source>
        <dbReference type="EMBL" id="CAE0138142.1"/>
    </source>
</evidence>
<dbReference type="EMBL" id="HBHX01058148">
    <property type="protein sequence ID" value="CAE0138142.1"/>
    <property type="molecule type" value="Transcribed_RNA"/>
</dbReference>
<dbReference type="Pfam" id="PF07712">
    <property type="entry name" value="SURNod19"/>
    <property type="match status" value="1"/>
</dbReference>
<protein>
    <submittedName>
        <fullName evidence="2">Uncharacterized protein</fullName>
    </submittedName>
</protein>
<sequence>MIYTDPRKTPLLMPNGTYSILSFAGDIVDDQHQPVPLSKVYDHHWIALNSVHHNQICHEEYVFGIGAESRNNPQVLPAGYGYLVDSPKVTWSANIHLLRTEGLKGDNPQKAAKECNECYYAPTKGAECTPKHNGTFQCCGEKDFKGVASCPTKLVHPPEANYYLRYQVQYTRDTSSVKPIIISIATAPDCAAFYDVLRNDDQPERADTYEYTVPKRATVLYAVGHQHTGALNISMYVNGKRTCTSYPTYGTQVDVPGNESGYLVKMSLCIDESTGPLHLQKGDVVKIESWYYVGSNDPRVAYSDGTHLNVMGYMYLAYVGGSGTSSEEEVLGQFQPRAALPHKWYSSEVRGTTAYYKVPETTIPDIVSS</sequence>
<dbReference type="AlphaFoldDB" id="A0A6T9LG12"/>
<dbReference type="InterPro" id="IPR011692">
    <property type="entry name" value="Stress_up-reg_Nod19"/>
</dbReference>
<proteinExistence type="predicted"/>
<gene>
    <name evidence="1" type="ORF">HERI1096_LOCUS32070</name>
    <name evidence="2" type="ORF">HERI1096_LOCUS32090</name>
</gene>
<evidence type="ECO:0000313" key="1">
    <source>
        <dbReference type="EMBL" id="CAE0138102.1"/>
    </source>
</evidence>